<evidence type="ECO:0000313" key="2">
    <source>
        <dbReference type="EMBL" id="GAC62398.1"/>
    </source>
</evidence>
<name>L7LQL9_9ACTN</name>
<feature type="region of interest" description="Disordered" evidence="1">
    <location>
        <begin position="1"/>
        <end position="32"/>
    </location>
</feature>
<accession>L7LQL9</accession>
<sequence>MFSHPTHPNLGDRRKAGVQFRREAKARGETENTRLHDSATVWFGQKLDVLRQHPARWWVNDDGRGLSRFVDVQLHAEAVHRALASWAFEFAAYAIADDHDHPVPEFVPFVLDPAVLRVTWEIDAVTDNVVLVAATAGTGEIARVPIIGTLAATEALMAEQIDQPFTIDEHEDSEYEPQRKLRSSTGRPDLTRHRAAEA</sequence>
<dbReference type="RefSeq" id="WP_006897807.1">
    <property type="nucleotide sequence ID" value="NZ_BANU01000034.1"/>
</dbReference>
<feature type="region of interest" description="Disordered" evidence="1">
    <location>
        <begin position="166"/>
        <end position="198"/>
    </location>
</feature>
<dbReference type="AlphaFoldDB" id="L7LQL9"/>
<evidence type="ECO:0000256" key="1">
    <source>
        <dbReference type="SAM" id="MobiDB-lite"/>
    </source>
</evidence>
<reference evidence="2 3" key="1">
    <citation type="submission" date="2012-12" db="EMBL/GenBank/DDBJ databases">
        <title>Whole genome shotgun sequence of Gordonia sihwensis NBRC 108236.</title>
        <authorList>
            <person name="Yoshida I."/>
            <person name="Hosoyama A."/>
            <person name="Tsuchikane K."/>
            <person name="Ando Y."/>
            <person name="Baba S."/>
            <person name="Ohji S."/>
            <person name="Hamada M."/>
            <person name="Tamura T."/>
            <person name="Yamazoe A."/>
            <person name="Yamazaki S."/>
            <person name="Fujita N."/>
        </authorList>
    </citation>
    <scope>NUCLEOTIDE SEQUENCE [LARGE SCALE GENOMIC DNA]</scope>
    <source>
        <strain evidence="2 3">NBRC 108236</strain>
    </source>
</reference>
<protein>
    <submittedName>
        <fullName evidence="2">Uncharacterized protein</fullName>
    </submittedName>
</protein>
<comment type="caution">
    <text evidence="2">The sequence shown here is derived from an EMBL/GenBank/DDBJ whole genome shotgun (WGS) entry which is preliminary data.</text>
</comment>
<feature type="compositionally biased region" description="Basic and acidic residues" evidence="1">
    <location>
        <begin position="10"/>
        <end position="32"/>
    </location>
</feature>
<feature type="compositionally biased region" description="Basic and acidic residues" evidence="1">
    <location>
        <begin position="189"/>
        <end position="198"/>
    </location>
</feature>
<proteinExistence type="predicted"/>
<dbReference type="Proteomes" id="UP000035083">
    <property type="component" value="Unassembled WGS sequence"/>
</dbReference>
<evidence type="ECO:0000313" key="3">
    <source>
        <dbReference type="Proteomes" id="UP000035083"/>
    </source>
</evidence>
<organism evidence="2 3">
    <name type="scientific">Gordonia sihwensis NBRC 108236</name>
    <dbReference type="NCBI Taxonomy" id="1223544"/>
    <lineage>
        <taxon>Bacteria</taxon>
        <taxon>Bacillati</taxon>
        <taxon>Actinomycetota</taxon>
        <taxon>Actinomycetes</taxon>
        <taxon>Mycobacteriales</taxon>
        <taxon>Gordoniaceae</taxon>
        <taxon>Gordonia</taxon>
    </lineage>
</organism>
<gene>
    <name evidence="2" type="ORF">GSI01S_34_00100</name>
</gene>
<dbReference type="EMBL" id="BANU01000034">
    <property type="protein sequence ID" value="GAC62398.1"/>
    <property type="molecule type" value="Genomic_DNA"/>
</dbReference>
<keyword evidence="3" id="KW-1185">Reference proteome</keyword>